<evidence type="ECO:0000313" key="3">
    <source>
        <dbReference type="EMBL" id="UXI69160.1"/>
    </source>
</evidence>
<protein>
    <submittedName>
        <fullName evidence="3">Glutathione S-transferase family protein</fullName>
    </submittedName>
</protein>
<evidence type="ECO:0000313" key="4">
    <source>
        <dbReference type="Proteomes" id="UP001064632"/>
    </source>
</evidence>
<dbReference type="SUPFAM" id="SSF52833">
    <property type="entry name" value="Thioredoxin-like"/>
    <property type="match status" value="1"/>
</dbReference>
<dbReference type="EMBL" id="CP104694">
    <property type="protein sequence ID" value="UXI69160.1"/>
    <property type="molecule type" value="Genomic_DNA"/>
</dbReference>
<proteinExistence type="predicted"/>
<dbReference type="InterPro" id="IPR036282">
    <property type="entry name" value="Glutathione-S-Trfase_C_sf"/>
</dbReference>
<name>A0ABY6BL97_9GAMM</name>
<dbReference type="RefSeq" id="WP_261696118.1">
    <property type="nucleotide sequence ID" value="NZ_CP104694.1"/>
</dbReference>
<accession>A0ABY6BL97</accession>
<dbReference type="PROSITE" id="PS50404">
    <property type="entry name" value="GST_NTER"/>
    <property type="match status" value="1"/>
</dbReference>
<dbReference type="Proteomes" id="UP001064632">
    <property type="component" value="Chromosome"/>
</dbReference>
<dbReference type="InterPro" id="IPR010987">
    <property type="entry name" value="Glutathione-S-Trfase_C-like"/>
</dbReference>
<organism evidence="3 4">
    <name type="scientific">Tahibacter amnicola</name>
    <dbReference type="NCBI Taxonomy" id="2976241"/>
    <lineage>
        <taxon>Bacteria</taxon>
        <taxon>Pseudomonadati</taxon>
        <taxon>Pseudomonadota</taxon>
        <taxon>Gammaproteobacteria</taxon>
        <taxon>Lysobacterales</taxon>
        <taxon>Rhodanobacteraceae</taxon>
        <taxon>Tahibacter</taxon>
    </lineage>
</organism>
<dbReference type="InterPro" id="IPR004045">
    <property type="entry name" value="Glutathione_S-Trfase_N"/>
</dbReference>
<dbReference type="Gene3D" id="3.40.30.10">
    <property type="entry name" value="Glutaredoxin"/>
    <property type="match status" value="1"/>
</dbReference>
<evidence type="ECO:0000259" key="1">
    <source>
        <dbReference type="PROSITE" id="PS50404"/>
    </source>
</evidence>
<reference evidence="3" key="1">
    <citation type="submission" date="2022-09" db="EMBL/GenBank/DDBJ databases">
        <title>Tahibacter sp. nov., isolated from a fresh water.</title>
        <authorList>
            <person name="Baek J.H."/>
            <person name="Lee J.K."/>
            <person name="Kim J.M."/>
            <person name="Jeon C.O."/>
        </authorList>
    </citation>
    <scope>NUCLEOTIDE SEQUENCE</scope>
    <source>
        <strain evidence="3">W38</strain>
    </source>
</reference>
<dbReference type="Gene3D" id="1.20.1050.10">
    <property type="match status" value="1"/>
</dbReference>
<dbReference type="Pfam" id="PF13409">
    <property type="entry name" value="GST_N_2"/>
    <property type="match status" value="1"/>
</dbReference>
<feature type="domain" description="GST C-terminal" evidence="2">
    <location>
        <begin position="90"/>
        <end position="213"/>
    </location>
</feature>
<sequence>MTDAMTLYSFAPFDRSARVRWTAHELGLPLDERRLSYGGGDHLADEYRNLNPFCHVPTVQWGDAAMFESVAICQHLAESHAGHDLIPPPGTPARQQYWTWLFHAASDFDRYGVDVFRHGFLAPNPEKRQQAIAAMKPGLQVLDAHLARNSYVLGEAFTLPDVIFGHGTVLLTLAGVIEAYPHLVAYRDRLAQRPAAQAAGLFRLLEERAAMRAAG</sequence>
<dbReference type="SUPFAM" id="SSF47616">
    <property type="entry name" value="GST C-terminal domain-like"/>
    <property type="match status" value="1"/>
</dbReference>
<feature type="domain" description="GST N-terminal" evidence="1">
    <location>
        <begin position="3"/>
        <end position="84"/>
    </location>
</feature>
<keyword evidence="4" id="KW-1185">Reference proteome</keyword>
<dbReference type="PANTHER" id="PTHR44051:SF21">
    <property type="entry name" value="GLUTATHIONE S-TRANSFERASE FAMILY PROTEIN"/>
    <property type="match status" value="1"/>
</dbReference>
<dbReference type="InterPro" id="IPR004046">
    <property type="entry name" value="GST_C"/>
</dbReference>
<dbReference type="InterPro" id="IPR040079">
    <property type="entry name" value="Glutathione_S-Trfase"/>
</dbReference>
<dbReference type="PANTHER" id="PTHR44051">
    <property type="entry name" value="GLUTATHIONE S-TRANSFERASE-RELATED"/>
    <property type="match status" value="1"/>
</dbReference>
<gene>
    <name evidence="3" type="ORF">N4264_05795</name>
</gene>
<dbReference type="SFLD" id="SFLDS00019">
    <property type="entry name" value="Glutathione_Transferase_(cytos"/>
    <property type="match status" value="1"/>
</dbReference>
<dbReference type="InterPro" id="IPR036249">
    <property type="entry name" value="Thioredoxin-like_sf"/>
</dbReference>
<dbReference type="Pfam" id="PF00043">
    <property type="entry name" value="GST_C"/>
    <property type="match status" value="1"/>
</dbReference>
<dbReference type="PROSITE" id="PS50405">
    <property type="entry name" value="GST_CTER"/>
    <property type="match status" value="1"/>
</dbReference>
<dbReference type="CDD" id="cd03046">
    <property type="entry name" value="GST_N_GTT1_like"/>
    <property type="match status" value="1"/>
</dbReference>
<dbReference type="SFLD" id="SFLDG00358">
    <property type="entry name" value="Main_(cytGST)"/>
    <property type="match status" value="1"/>
</dbReference>
<evidence type="ECO:0000259" key="2">
    <source>
        <dbReference type="PROSITE" id="PS50405"/>
    </source>
</evidence>